<keyword evidence="4 9" id="KW-0863">Zinc-finger</keyword>
<dbReference type="PROSITE" id="PS50157">
    <property type="entry name" value="ZINC_FINGER_C2H2_2"/>
    <property type="match status" value="6"/>
</dbReference>
<evidence type="ECO:0000256" key="9">
    <source>
        <dbReference type="PROSITE-ProRule" id="PRU00042"/>
    </source>
</evidence>
<feature type="domain" description="C2H2-type" evidence="12">
    <location>
        <begin position="462"/>
        <end position="489"/>
    </location>
</feature>
<dbReference type="PANTHER" id="PTHR10032:SF271">
    <property type="entry name" value="RH12261P-RELATED"/>
    <property type="match status" value="1"/>
</dbReference>
<feature type="domain" description="C2H2-type" evidence="12">
    <location>
        <begin position="520"/>
        <end position="544"/>
    </location>
</feature>
<evidence type="ECO:0000256" key="10">
    <source>
        <dbReference type="PROSITE-ProRule" id="PRU01263"/>
    </source>
</evidence>
<sequence length="544" mass="62393">MKTYSRKSSRYLKKAFIASNFNEMCRLCLSEVDMVLTPIFQDSQMSYQEWIQYSVDVLVEEGDGLPPNICEDCLSMVEQTYLFKKKCKASDSKLREHLQLMDSTKSTLIETQFETNNHTSITTMPEKELESSQNVPEQETVDPGGFEVASPEEQTEKEVQDVEESVNIKNHKSKSAEKDVIRPINDDNIIINEVKRYVWKNESTGEKDVTVCEVVHYDIREEIEDSNDETESDLVTSAHILEEYSSNMKDSSEAPGLHLLQNADIKVDESYSQQQQKVFEVMEVGEKYEGKIQEICQLWDNDEEDGEEVEDEDEEELQEKEGLVVDVSWEDNGSQVSEKGNGVVELKLEENGVVKTHKVFTSQNCIQLINEPEEPDFICTMCSKSFKVRKDLRDHVAEVHKDANNTLCKLCMKNFTSVNSLKRHMLVHTGVKPYDCDICGRKFSQTSILKRHKFTHGKKKPFECNFCQKSYTQKMNLITHLRNHGVKTEMVSHGCKLCSKSFVHPSGLSRHLKQHKGVRFSCRQCNKSFSDSSALARHVKSTHS</sequence>
<evidence type="ECO:0000259" key="13">
    <source>
        <dbReference type="PROSITE" id="PS51915"/>
    </source>
</evidence>
<dbReference type="GO" id="GO:0000981">
    <property type="term" value="F:DNA-binding transcription factor activity, RNA polymerase II-specific"/>
    <property type="evidence" value="ECO:0007669"/>
    <property type="project" value="TreeGrafter"/>
</dbReference>
<dbReference type="PROSITE" id="PS00028">
    <property type="entry name" value="ZINC_FINGER_C2H2_1"/>
    <property type="match status" value="6"/>
</dbReference>
<dbReference type="SMART" id="SM00868">
    <property type="entry name" value="zf-AD"/>
    <property type="match status" value="1"/>
</dbReference>
<keyword evidence="8" id="KW-0539">Nucleus</keyword>
<dbReference type="InterPro" id="IPR012934">
    <property type="entry name" value="Znf_AD"/>
</dbReference>
<dbReference type="InterPro" id="IPR027756">
    <property type="entry name" value="Ovo-like"/>
</dbReference>
<evidence type="ECO:0000256" key="2">
    <source>
        <dbReference type="ARBA" id="ARBA00022723"/>
    </source>
</evidence>
<feature type="domain" description="ZAD" evidence="13">
    <location>
        <begin position="23"/>
        <end position="97"/>
    </location>
</feature>
<dbReference type="PROSITE" id="PS51915">
    <property type="entry name" value="ZAD"/>
    <property type="match status" value="1"/>
</dbReference>
<feature type="domain" description="C2H2-type" evidence="12">
    <location>
        <begin position="434"/>
        <end position="461"/>
    </location>
</feature>
<gene>
    <name evidence="14" type="ORF">PYX00_002367</name>
</gene>
<dbReference type="FunFam" id="3.30.160.60:FF:000012">
    <property type="entry name" value="RB-associated KRAB zinc finger protein-like"/>
    <property type="match status" value="1"/>
</dbReference>
<dbReference type="AlphaFoldDB" id="A0AAW2IH36"/>
<proteinExistence type="predicted"/>
<dbReference type="InterPro" id="IPR013087">
    <property type="entry name" value="Znf_C2H2_type"/>
</dbReference>
<keyword evidence="6" id="KW-0805">Transcription regulation</keyword>
<keyword evidence="3" id="KW-0677">Repeat</keyword>
<feature type="binding site" evidence="10">
    <location>
        <position position="28"/>
    </location>
    <ligand>
        <name>Zn(2+)</name>
        <dbReference type="ChEBI" id="CHEBI:29105"/>
    </ligand>
</feature>
<keyword evidence="2 10" id="KW-0479">Metal-binding</keyword>
<comment type="caution">
    <text evidence="14">The sequence shown here is derived from an EMBL/GenBank/DDBJ whole genome shotgun (WGS) entry which is preliminary data.</text>
</comment>
<reference evidence="14" key="1">
    <citation type="journal article" date="2024" name="Gigascience">
        <title>Chromosome-level genome of the poultry shaft louse Menopon gallinae provides insight into the host-switching and adaptive evolution of parasitic lice.</title>
        <authorList>
            <person name="Xu Y."/>
            <person name="Ma L."/>
            <person name="Liu S."/>
            <person name="Liang Y."/>
            <person name="Liu Q."/>
            <person name="He Z."/>
            <person name="Tian L."/>
            <person name="Duan Y."/>
            <person name="Cai W."/>
            <person name="Li H."/>
            <person name="Song F."/>
        </authorList>
    </citation>
    <scope>NUCLEOTIDE SEQUENCE</scope>
    <source>
        <strain evidence="14">Cailab_2023a</strain>
    </source>
</reference>
<organism evidence="14">
    <name type="scientific">Menopon gallinae</name>
    <name type="common">poultry shaft louse</name>
    <dbReference type="NCBI Taxonomy" id="328185"/>
    <lineage>
        <taxon>Eukaryota</taxon>
        <taxon>Metazoa</taxon>
        <taxon>Ecdysozoa</taxon>
        <taxon>Arthropoda</taxon>
        <taxon>Hexapoda</taxon>
        <taxon>Insecta</taxon>
        <taxon>Pterygota</taxon>
        <taxon>Neoptera</taxon>
        <taxon>Paraneoptera</taxon>
        <taxon>Psocodea</taxon>
        <taxon>Troctomorpha</taxon>
        <taxon>Phthiraptera</taxon>
        <taxon>Amblycera</taxon>
        <taxon>Menoponidae</taxon>
        <taxon>Menopon</taxon>
    </lineage>
</organism>
<evidence type="ECO:0000256" key="5">
    <source>
        <dbReference type="ARBA" id="ARBA00022833"/>
    </source>
</evidence>
<keyword evidence="5 10" id="KW-0862">Zinc</keyword>
<feature type="domain" description="C2H2-type" evidence="12">
    <location>
        <begin position="406"/>
        <end position="433"/>
    </location>
</feature>
<dbReference type="SUPFAM" id="SSF57667">
    <property type="entry name" value="beta-beta-alpha zinc fingers"/>
    <property type="match status" value="3"/>
</dbReference>
<dbReference type="SUPFAM" id="SSF57716">
    <property type="entry name" value="Glucocorticoid receptor-like (DNA-binding domain)"/>
    <property type="match status" value="1"/>
</dbReference>
<evidence type="ECO:0000256" key="8">
    <source>
        <dbReference type="ARBA" id="ARBA00023242"/>
    </source>
</evidence>
<dbReference type="Gene3D" id="3.40.1800.20">
    <property type="match status" value="1"/>
</dbReference>
<dbReference type="GO" id="GO:0005634">
    <property type="term" value="C:nucleus"/>
    <property type="evidence" value="ECO:0007669"/>
    <property type="project" value="UniProtKB-SubCell"/>
</dbReference>
<evidence type="ECO:0000259" key="12">
    <source>
        <dbReference type="PROSITE" id="PS50157"/>
    </source>
</evidence>
<feature type="binding site" evidence="10">
    <location>
        <position position="25"/>
    </location>
    <ligand>
        <name>Zn(2+)</name>
        <dbReference type="ChEBI" id="CHEBI:29105"/>
    </ligand>
</feature>
<evidence type="ECO:0000256" key="7">
    <source>
        <dbReference type="ARBA" id="ARBA00023163"/>
    </source>
</evidence>
<evidence type="ECO:0000256" key="4">
    <source>
        <dbReference type="ARBA" id="ARBA00022771"/>
    </source>
</evidence>
<evidence type="ECO:0000256" key="3">
    <source>
        <dbReference type="ARBA" id="ARBA00022737"/>
    </source>
</evidence>
<evidence type="ECO:0000256" key="11">
    <source>
        <dbReference type="SAM" id="MobiDB-lite"/>
    </source>
</evidence>
<protein>
    <submittedName>
        <fullName evidence="14">Uncharacterized protein</fullName>
    </submittedName>
</protein>
<dbReference type="EMBL" id="JARGDH010000001">
    <property type="protein sequence ID" value="KAL0281357.1"/>
    <property type="molecule type" value="Genomic_DNA"/>
</dbReference>
<dbReference type="Gene3D" id="3.30.160.60">
    <property type="entry name" value="Classic Zinc Finger"/>
    <property type="match status" value="5"/>
</dbReference>
<dbReference type="InterPro" id="IPR036236">
    <property type="entry name" value="Znf_C2H2_sf"/>
</dbReference>
<dbReference type="GO" id="GO:0009913">
    <property type="term" value="P:epidermal cell differentiation"/>
    <property type="evidence" value="ECO:0007669"/>
    <property type="project" value="TreeGrafter"/>
</dbReference>
<keyword evidence="7" id="KW-0804">Transcription</keyword>
<feature type="domain" description="C2H2-type" evidence="12">
    <location>
        <begin position="493"/>
        <end position="520"/>
    </location>
</feature>
<dbReference type="Pfam" id="PF00096">
    <property type="entry name" value="zf-C2H2"/>
    <property type="match status" value="5"/>
</dbReference>
<dbReference type="Pfam" id="PF07776">
    <property type="entry name" value="zf-AD"/>
    <property type="match status" value="1"/>
</dbReference>
<feature type="region of interest" description="Disordered" evidence="11">
    <location>
        <begin position="124"/>
        <end position="152"/>
    </location>
</feature>
<comment type="subcellular location">
    <subcellularLocation>
        <location evidence="1">Nucleus</location>
    </subcellularLocation>
</comment>
<dbReference type="GO" id="GO:0000978">
    <property type="term" value="F:RNA polymerase II cis-regulatory region sequence-specific DNA binding"/>
    <property type="evidence" value="ECO:0007669"/>
    <property type="project" value="TreeGrafter"/>
</dbReference>
<feature type="domain" description="C2H2-type" evidence="12">
    <location>
        <begin position="377"/>
        <end position="405"/>
    </location>
</feature>
<evidence type="ECO:0000256" key="6">
    <source>
        <dbReference type="ARBA" id="ARBA00023015"/>
    </source>
</evidence>
<dbReference type="SMART" id="SM00355">
    <property type="entry name" value="ZnF_C2H2"/>
    <property type="match status" value="6"/>
</dbReference>
<evidence type="ECO:0000256" key="1">
    <source>
        <dbReference type="ARBA" id="ARBA00004123"/>
    </source>
</evidence>
<name>A0AAW2IH36_9NEOP</name>
<dbReference type="FunFam" id="3.30.160.60:FF:000557">
    <property type="entry name" value="zinc finger and SCAN domain-containing protein 29"/>
    <property type="match status" value="1"/>
</dbReference>
<feature type="binding site" evidence="10">
    <location>
        <position position="73"/>
    </location>
    <ligand>
        <name>Zn(2+)</name>
        <dbReference type="ChEBI" id="CHEBI:29105"/>
    </ligand>
</feature>
<dbReference type="GO" id="GO:0008270">
    <property type="term" value="F:zinc ion binding"/>
    <property type="evidence" value="ECO:0007669"/>
    <property type="project" value="UniProtKB-UniRule"/>
</dbReference>
<accession>A0AAW2IH36</accession>
<evidence type="ECO:0000313" key="14">
    <source>
        <dbReference type="EMBL" id="KAL0281357.1"/>
    </source>
</evidence>
<feature type="binding site" evidence="10">
    <location>
        <position position="70"/>
    </location>
    <ligand>
        <name>Zn(2+)</name>
        <dbReference type="ChEBI" id="CHEBI:29105"/>
    </ligand>
</feature>
<dbReference type="PANTHER" id="PTHR10032">
    <property type="entry name" value="ZINC FINGER PROTEIN WITH KRAB AND SCAN DOMAINS"/>
    <property type="match status" value="1"/>
</dbReference>